<dbReference type="Proteomes" id="UP000182961">
    <property type="component" value="Unassembled WGS sequence"/>
</dbReference>
<evidence type="ECO:0000313" key="2">
    <source>
        <dbReference type="Proteomes" id="UP000182961"/>
    </source>
</evidence>
<name>A0A1I4U9D1_9FLAO</name>
<organism evidence="1 2">
    <name type="scientific">Flavobacterium succinicans</name>
    <dbReference type="NCBI Taxonomy" id="29536"/>
    <lineage>
        <taxon>Bacteria</taxon>
        <taxon>Pseudomonadati</taxon>
        <taxon>Bacteroidota</taxon>
        <taxon>Flavobacteriia</taxon>
        <taxon>Flavobacteriales</taxon>
        <taxon>Flavobacteriaceae</taxon>
        <taxon>Flavobacterium</taxon>
    </lineage>
</organism>
<gene>
    <name evidence="1" type="ORF">SAMN05444143_10350</name>
</gene>
<dbReference type="AlphaFoldDB" id="A0A1I4U9D1"/>
<reference evidence="2" key="1">
    <citation type="submission" date="2016-10" db="EMBL/GenBank/DDBJ databases">
        <authorList>
            <person name="Varghese N."/>
            <person name="Submissions S."/>
        </authorList>
    </citation>
    <scope>NUCLEOTIDE SEQUENCE [LARGE SCALE GENOMIC DNA]</scope>
    <source>
        <strain evidence="2">DSM 4002</strain>
    </source>
</reference>
<sequence>MISKSFITINNLKSNYNYEAVSKNTLFYTLSKIKWIVLHFIEQNQNP</sequence>
<proteinExistence type="predicted"/>
<accession>A0A1I4U9D1</accession>
<dbReference type="EMBL" id="FOUT01000003">
    <property type="protein sequence ID" value="SFM85410.1"/>
    <property type="molecule type" value="Genomic_DNA"/>
</dbReference>
<keyword evidence="2" id="KW-1185">Reference proteome</keyword>
<protein>
    <submittedName>
        <fullName evidence="1">Uncharacterized protein</fullName>
    </submittedName>
</protein>
<evidence type="ECO:0000313" key="1">
    <source>
        <dbReference type="EMBL" id="SFM85410.1"/>
    </source>
</evidence>